<keyword evidence="4 5" id="KW-0472">Membrane</keyword>
<dbReference type="EMBL" id="AYYR01000043">
    <property type="protein sequence ID" value="KRM75792.1"/>
    <property type="molecule type" value="Genomic_DNA"/>
</dbReference>
<organism evidence="7 8">
    <name type="scientific">Secundilactobacillus collinoides DSM 20515 = JCM 1123</name>
    <dbReference type="NCBI Taxonomy" id="1423733"/>
    <lineage>
        <taxon>Bacteria</taxon>
        <taxon>Bacillati</taxon>
        <taxon>Bacillota</taxon>
        <taxon>Bacilli</taxon>
        <taxon>Lactobacillales</taxon>
        <taxon>Lactobacillaceae</taxon>
        <taxon>Secundilactobacillus</taxon>
    </lineage>
</organism>
<feature type="transmembrane region" description="Helical" evidence="5">
    <location>
        <begin position="558"/>
        <end position="580"/>
    </location>
</feature>
<dbReference type="Proteomes" id="UP000051845">
    <property type="component" value="Unassembled WGS sequence"/>
</dbReference>
<proteinExistence type="predicted"/>
<protein>
    <submittedName>
        <fullName evidence="7">YhgE Pip N-terminal domain-containing protein</fullName>
    </submittedName>
</protein>
<gene>
    <name evidence="7" type="ORF">FC82_GL001939</name>
</gene>
<evidence type="ECO:0000256" key="3">
    <source>
        <dbReference type="ARBA" id="ARBA00022989"/>
    </source>
</evidence>
<dbReference type="PATRIC" id="fig|1423733.4.peg.2040"/>
<sequence length="711" mass="78856">MHNILSLIKKDFYNIFHRRSIWITLLAFALIPMVYAVLNIQVSWNPYSPKNTSRLEIAVVNSDEGGSLKGQSFNIGDRIIKQLHKNHAIHWVFTNDWAANNGLENGKYYAMIEIPDDFSSKLATFATSDPQKPNVIYKSNEKLNPAATKIIGQAKETLTDTIRQNFIKTGSKEILQVANLAGEQVKTKKPEILQIRSSLTDAIKTINKTQNTLADVNKTNLKTKAALKEVKTNIPVISSQIDDLQNVISSTKSLNNSTQKLNSALKSNLADGINSLQTQGTKLQNTLDALPSGAVSATTLNSTSSTTTSLLNGINDTLSDNLRVLDIINNFIPNNTTTSLIKAISTAKQNVTKQKALAKQLKATDSSSKQQSLIKKLKAGANTLNTDLDNAYTDFNATTSPALDSVNSTLNENLNGNSQVVSSMKSVLPELKAMANAGTITTSQTSDISSRLGKIKTTLKTLDSQMSFLNEKNLNTLIKLLGTDPSLSSILSSPIKLQTKEIYPMKNFGWQMTPFYTVLALWIGSLLLSTIIAWKYILPDTKNGLHRPNAFESYVGKLTIYLTMGFLQATFAYIGVMLLGVRPVHWFLFLLAFYAVSLTFTTMMFNLVFMLGNAGKVVIVLLMLIQLFGTGGVYPMEVVPKDLAALAPFMPFTYGIQLFREVMTTPNWPVVWHDVLMLLVFVLFFTAIMILRRVFEKRVFRMEEDMRKAKL</sequence>
<evidence type="ECO:0000256" key="5">
    <source>
        <dbReference type="SAM" id="Phobius"/>
    </source>
</evidence>
<dbReference type="RefSeq" id="WP_056996636.1">
    <property type="nucleotide sequence ID" value="NZ_AYYR01000043.1"/>
</dbReference>
<dbReference type="GO" id="GO:0140359">
    <property type="term" value="F:ABC-type transporter activity"/>
    <property type="evidence" value="ECO:0007669"/>
    <property type="project" value="InterPro"/>
</dbReference>
<dbReference type="Gene3D" id="3.40.1710.10">
    <property type="entry name" value="abc type-2 transporter like domain"/>
    <property type="match status" value="1"/>
</dbReference>
<dbReference type="Pfam" id="PF12698">
    <property type="entry name" value="ABC2_membrane_3"/>
    <property type="match status" value="2"/>
</dbReference>
<dbReference type="NCBIfam" id="TIGR03061">
    <property type="entry name" value="pip_yhgE_Nterm"/>
    <property type="match status" value="1"/>
</dbReference>
<keyword evidence="2 5" id="KW-0812">Transmembrane</keyword>
<dbReference type="STRING" id="33960.TY91_10400"/>
<dbReference type="PANTHER" id="PTHR43077">
    <property type="entry name" value="TRANSPORT PERMEASE YVFS-RELATED"/>
    <property type="match status" value="1"/>
</dbReference>
<keyword evidence="3 5" id="KW-1133">Transmembrane helix</keyword>
<dbReference type="GO" id="GO:0016020">
    <property type="term" value="C:membrane"/>
    <property type="evidence" value="ECO:0007669"/>
    <property type="project" value="UniProtKB-SubCell"/>
</dbReference>
<feature type="domain" description="ABC-2 type transporter transmembrane" evidence="6">
    <location>
        <begin position="20"/>
        <end position="168"/>
    </location>
</feature>
<accession>A0A0R2B9X8</accession>
<feature type="transmembrane region" description="Helical" evidence="5">
    <location>
        <begin position="617"/>
        <end position="636"/>
    </location>
</feature>
<name>A0A0R2B9X8_SECCO</name>
<evidence type="ECO:0000256" key="1">
    <source>
        <dbReference type="ARBA" id="ARBA00004141"/>
    </source>
</evidence>
<evidence type="ECO:0000259" key="6">
    <source>
        <dbReference type="Pfam" id="PF12698"/>
    </source>
</evidence>
<dbReference type="InterPro" id="IPR051328">
    <property type="entry name" value="T7SS_ABC-Transporter"/>
</dbReference>
<feature type="domain" description="ABC-2 type transporter transmembrane" evidence="6">
    <location>
        <begin position="405"/>
        <end position="690"/>
    </location>
</feature>
<evidence type="ECO:0000256" key="4">
    <source>
        <dbReference type="ARBA" id="ARBA00023136"/>
    </source>
</evidence>
<dbReference type="PANTHER" id="PTHR43077:SF10">
    <property type="entry name" value="TRANSPORT PERMEASE PROTEIN"/>
    <property type="match status" value="1"/>
</dbReference>
<reference evidence="7 8" key="1">
    <citation type="journal article" date="2015" name="Genome Announc.">
        <title>Expanding the biotechnology potential of lactobacilli through comparative genomics of 213 strains and associated genera.</title>
        <authorList>
            <person name="Sun Z."/>
            <person name="Harris H.M."/>
            <person name="McCann A."/>
            <person name="Guo C."/>
            <person name="Argimon S."/>
            <person name="Zhang W."/>
            <person name="Yang X."/>
            <person name="Jeffery I.B."/>
            <person name="Cooney J.C."/>
            <person name="Kagawa T.F."/>
            <person name="Liu W."/>
            <person name="Song Y."/>
            <person name="Salvetti E."/>
            <person name="Wrobel A."/>
            <person name="Rasinkangas P."/>
            <person name="Parkhill J."/>
            <person name="Rea M.C."/>
            <person name="O'Sullivan O."/>
            <person name="Ritari J."/>
            <person name="Douillard F.P."/>
            <person name="Paul Ross R."/>
            <person name="Yang R."/>
            <person name="Briner A.E."/>
            <person name="Felis G.E."/>
            <person name="de Vos W.M."/>
            <person name="Barrangou R."/>
            <person name="Klaenhammer T.R."/>
            <person name="Caufield P.W."/>
            <person name="Cui Y."/>
            <person name="Zhang H."/>
            <person name="O'Toole P.W."/>
        </authorList>
    </citation>
    <scope>NUCLEOTIDE SEQUENCE [LARGE SCALE GENOMIC DNA]</scope>
    <source>
        <strain evidence="7 8">DSM 20515</strain>
    </source>
</reference>
<dbReference type="InterPro" id="IPR017500">
    <property type="entry name" value="Phage_infect_YhgE_N"/>
</dbReference>
<evidence type="ECO:0000256" key="2">
    <source>
        <dbReference type="ARBA" id="ARBA00022692"/>
    </source>
</evidence>
<feature type="transmembrane region" description="Helical" evidence="5">
    <location>
        <begin position="21"/>
        <end position="44"/>
    </location>
</feature>
<feature type="transmembrane region" description="Helical" evidence="5">
    <location>
        <begin position="670"/>
        <end position="691"/>
    </location>
</feature>
<feature type="transmembrane region" description="Helical" evidence="5">
    <location>
        <begin position="586"/>
        <end position="610"/>
    </location>
</feature>
<dbReference type="InterPro" id="IPR013525">
    <property type="entry name" value="ABC2_TM"/>
</dbReference>
<comment type="caution">
    <text evidence="7">The sequence shown here is derived from an EMBL/GenBank/DDBJ whole genome shotgun (WGS) entry which is preliminary data.</text>
</comment>
<dbReference type="AlphaFoldDB" id="A0A0R2B9X8"/>
<dbReference type="NCBIfam" id="TIGR03062">
    <property type="entry name" value="pip_yhgE_Cterm"/>
    <property type="match status" value="1"/>
</dbReference>
<feature type="transmembrane region" description="Helical" evidence="5">
    <location>
        <begin position="515"/>
        <end position="537"/>
    </location>
</feature>
<dbReference type="InterPro" id="IPR017501">
    <property type="entry name" value="Phage_infect_YhgE_C"/>
</dbReference>
<evidence type="ECO:0000313" key="7">
    <source>
        <dbReference type="EMBL" id="KRM75792.1"/>
    </source>
</evidence>
<comment type="subcellular location">
    <subcellularLocation>
        <location evidence="1">Membrane</location>
        <topology evidence="1">Multi-pass membrane protein</topology>
    </subcellularLocation>
</comment>
<evidence type="ECO:0000313" key="8">
    <source>
        <dbReference type="Proteomes" id="UP000051845"/>
    </source>
</evidence>